<feature type="compositionally biased region" description="Low complexity" evidence="1">
    <location>
        <begin position="117"/>
        <end position="128"/>
    </location>
</feature>
<feature type="region of interest" description="Disordered" evidence="1">
    <location>
        <begin position="1"/>
        <end position="215"/>
    </location>
</feature>
<reference evidence="2" key="2">
    <citation type="submission" date="2021-01" db="UniProtKB">
        <authorList>
            <consortium name="EnsemblMetazoa"/>
        </authorList>
    </citation>
    <scope>IDENTIFICATION</scope>
</reference>
<dbReference type="RefSeq" id="XP_030836359.1">
    <property type="nucleotide sequence ID" value="XM_030980499.1"/>
</dbReference>
<name>A0A7M7NJ35_STRPU</name>
<keyword evidence="3" id="KW-1185">Reference proteome</keyword>
<dbReference type="EnsemblMetazoa" id="XM_030980499">
    <property type="protein sequence ID" value="XP_030836359"/>
    <property type="gene ID" value="LOC115922186"/>
</dbReference>
<feature type="compositionally biased region" description="Polar residues" evidence="1">
    <location>
        <begin position="129"/>
        <end position="163"/>
    </location>
</feature>
<proteinExistence type="predicted"/>
<dbReference type="GeneID" id="115922186"/>
<evidence type="ECO:0000256" key="1">
    <source>
        <dbReference type="SAM" id="MobiDB-lite"/>
    </source>
</evidence>
<feature type="compositionally biased region" description="Basic and acidic residues" evidence="1">
    <location>
        <begin position="65"/>
        <end position="85"/>
    </location>
</feature>
<dbReference type="AlphaFoldDB" id="A0A7M7NJ35"/>
<sequence length="278" mass="30317">MATEVAKQASYSSAVLGPPEKVPQDLLQNENHQVSEHVSEQVSEPDSSESKENVNPSAPPPGSQDGKDEEKDEEKNSEKTEDKKKFVPAPPPKVNAWHRNKQTPTAAAVVPNNVQSPTPAAAAATLAASKQQPQNSTQRQLSHNNKSHQANKSGGGRTNSRQFNGPREKSAKSPKAEKIEKTSTKDSKESEESKKDAAKKRTVEATPAPPPKVNAWTKAPINSVVPQWGLQWGTVMGRTTLLIQHPLLSLLQNPRKARHPSSSLLRLYQGMLLQLRPL</sequence>
<reference evidence="3" key="1">
    <citation type="submission" date="2015-02" db="EMBL/GenBank/DDBJ databases">
        <title>Genome sequencing for Strongylocentrotus purpuratus.</title>
        <authorList>
            <person name="Murali S."/>
            <person name="Liu Y."/>
            <person name="Vee V."/>
            <person name="English A."/>
            <person name="Wang M."/>
            <person name="Skinner E."/>
            <person name="Han Y."/>
            <person name="Muzny D.M."/>
            <person name="Worley K.C."/>
            <person name="Gibbs R.A."/>
        </authorList>
    </citation>
    <scope>NUCLEOTIDE SEQUENCE</scope>
</reference>
<evidence type="ECO:0000313" key="3">
    <source>
        <dbReference type="Proteomes" id="UP000007110"/>
    </source>
</evidence>
<protein>
    <submittedName>
        <fullName evidence="2">Uncharacterized protein</fullName>
    </submittedName>
</protein>
<organism evidence="2 3">
    <name type="scientific">Strongylocentrotus purpuratus</name>
    <name type="common">Purple sea urchin</name>
    <dbReference type="NCBI Taxonomy" id="7668"/>
    <lineage>
        <taxon>Eukaryota</taxon>
        <taxon>Metazoa</taxon>
        <taxon>Echinodermata</taxon>
        <taxon>Eleutherozoa</taxon>
        <taxon>Echinozoa</taxon>
        <taxon>Echinoidea</taxon>
        <taxon>Euechinoidea</taxon>
        <taxon>Echinacea</taxon>
        <taxon>Camarodonta</taxon>
        <taxon>Echinidea</taxon>
        <taxon>Strongylocentrotidae</taxon>
        <taxon>Strongylocentrotus</taxon>
    </lineage>
</organism>
<feature type="compositionally biased region" description="Basic and acidic residues" evidence="1">
    <location>
        <begin position="166"/>
        <end position="203"/>
    </location>
</feature>
<accession>A0A7M7NJ35</accession>
<evidence type="ECO:0000313" key="2">
    <source>
        <dbReference type="EnsemblMetazoa" id="XP_030836359"/>
    </source>
</evidence>
<dbReference type="Proteomes" id="UP000007110">
    <property type="component" value="Unassembled WGS sequence"/>
</dbReference>